<feature type="domain" description="Muskelin N-terminal" evidence="3">
    <location>
        <begin position="133"/>
        <end position="220"/>
    </location>
</feature>
<feature type="compositionally biased region" description="Gly residues" evidence="2">
    <location>
        <begin position="617"/>
        <end position="627"/>
    </location>
</feature>
<dbReference type="PROSITE" id="PS50896">
    <property type="entry name" value="LISH"/>
    <property type="match status" value="1"/>
</dbReference>
<feature type="region of interest" description="Disordered" evidence="2">
    <location>
        <begin position="574"/>
        <end position="688"/>
    </location>
</feature>
<reference evidence="4 5" key="1">
    <citation type="journal article" date="2013" name="Plant Cell">
        <title>The transition from a phytopathogenic smut ancestor to an anamorphic biocontrol agent deciphered by comparative whole-genome analysis.</title>
        <authorList>
            <person name="Lefebvre F."/>
            <person name="Joly D.L."/>
            <person name="Labbe C."/>
            <person name="Teichmann B."/>
            <person name="Linning R."/>
            <person name="Belzile F."/>
            <person name="Bakkeren G."/>
            <person name="Belanger R.R."/>
        </authorList>
    </citation>
    <scope>NUCLEOTIDE SEQUENCE [LARGE SCALE GENOMIC DNA]</scope>
    <source>
        <strain evidence="4 5">PF-1</strain>
    </source>
</reference>
<evidence type="ECO:0000256" key="2">
    <source>
        <dbReference type="SAM" id="MobiDB-lite"/>
    </source>
</evidence>
<dbReference type="InterPro" id="IPR052456">
    <property type="entry name" value="CTLH_complex_component"/>
</dbReference>
<feature type="compositionally biased region" description="Polar residues" evidence="2">
    <location>
        <begin position="643"/>
        <end position="652"/>
    </location>
</feature>
<dbReference type="Proteomes" id="UP000053664">
    <property type="component" value="Unassembled WGS sequence"/>
</dbReference>
<gene>
    <name evidence="4" type="ORF">PFL1_03132</name>
</gene>
<feature type="compositionally biased region" description="Polar residues" evidence="2">
    <location>
        <begin position="1"/>
        <end position="10"/>
    </location>
</feature>
<accession>A0A061H8Y7</accession>
<keyword evidence="1" id="KW-0677">Repeat</keyword>
<feature type="compositionally biased region" description="Low complexity" evidence="2">
    <location>
        <begin position="78"/>
        <end position="131"/>
    </location>
</feature>
<dbReference type="Gene3D" id="2.120.10.80">
    <property type="entry name" value="Kelch-type beta propeller"/>
    <property type="match status" value="2"/>
</dbReference>
<feature type="domain" description="Muskelin N-terminal" evidence="3">
    <location>
        <begin position="259"/>
        <end position="338"/>
    </location>
</feature>
<evidence type="ECO:0000313" key="5">
    <source>
        <dbReference type="Proteomes" id="UP000053664"/>
    </source>
</evidence>
<dbReference type="Gene3D" id="2.60.120.260">
    <property type="entry name" value="Galactose-binding domain-like"/>
    <property type="match status" value="1"/>
</dbReference>
<feature type="region of interest" description="Disordered" evidence="2">
    <location>
        <begin position="73"/>
        <end position="131"/>
    </location>
</feature>
<evidence type="ECO:0000256" key="1">
    <source>
        <dbReference type="ARBA" id="ARBA00022737"/>
    </source>
</evidence>
<dbReference type="EMBL" id="KE361631">
    <property type="protein sequence ID" value="EPQ29377.1"/>
    <property type="molecule type" value="Genomic_DNA"/>
</dbReference>
<dbReference type="InterPro" id="IPR015915">
    <property type="entry name" value="Kelch-typ_b-propeller"/>
</dbReference>
<feature type="region of interest" description="Disordered" evidence="2">
    <location>
        <begin position="444"/>
        <end position="467"/>
    </location>
</feature>
<dbReference type="InterPro" id="IPR006594">
    <property type="entry name" value="LisH"/>
</dbReference>
<protein>
    <recommendedName>
        <fullName evidence="3">Muskelin N-terminal domain-containing protein</fullName>
    </recommendedName>
</protein>
<dbReference type="HOGENOM" id="CLU_004210_0_1_1"/>
<feature type="compositionally biased region" description="Basic and acidic residues" evidence="2">
    <location>
        <begin position="1185"/>
        <end position="1195"/>
    </location>
</feature>
<sequence length="1352" mass="143218">MSSQSQTPSLDPQRAAAMFDDEPALDEKARPPTLLQQLLDARPTTLRYSIACASSYSGTYHPNNILYNRPHDMSSRWSGSSQATQAAAAAQGANAARTAAPAASSTTTSSSSPRRAPAASSPAAGPIIATPSQSASSKQYIILRLDKPCVVRSITFGKYHKPHPCNLRDFKIYGSLSLDSLLPAPASKVGTRAAPAAKRLIRGGLRNDAAPEKFELRWLEDVSAGSGSGAGDASAHLGPGQGELDRRGLSLVVANSGNVIPFALRYIKIVPLAAHTPNYNFSVWHVALAGVSNDALVSRVLSEYSEYRESATIRLMLKHLREQGHHTAFAALLQSSRLQGGAVGGGGGELAPTHPAKRPFEHPIVTRLFDSLVRRGSWDEVEGCLDKAAYGDPSTSNAQFGSTSIQSLAGSASWESANGQSMFSAYIAKQMPRADWQRILPTDPAAAAQQQHQQEPRPSAPSGRGGHSMVFDSEKGIAYLFGGWDGFQDLCDLWAFHVHENRWRLISPDVRLQGGPGPRSCHKMCLDEKSGSIYVLGRYIDYESSGASRQREGPFPGSPSATIAAAAAAASAARSTRASFLPPVPPSRTPPTGDVPMGQPDAGSQSGEGDRTTTAGSGSGTGENGGSGRHRRLDQLGADPEGQSRSSTPASTSGPQSPGRPPRNPAPGRASSRNPNGPASPPGREPDFFRFSTKWERWEKLSSDTYADGGPKLVYDHGLVVDSQSQILYVFGGRIADPDPNRFEFSGMWRYDIIQRVWTFLFDDTTQSGCKIVSRSGHSMLLDPGKPGTSGMSASQSRQIWILGGHRGASATNLADMWTYNIATGAVREISTNTGQDGPESGFTQRATIDPAAREISLFVGLIGGRGDKKKTSAFWIYNITWGTWKQVYRYEAGYEAGDEAARTLELGAAKGAGSGDVEQRTGDRFGEQRSHEADYDGEEPPESGPLQALPVYDDDDADVEDDEMAIEGPADSWMPYSLPSSSSSSAAAPMPQLLATTSSGSQTPTSPSVAAAAAGHRQSARGAGHETEPRPRYAAQLVFDDRRKVFYLHGGNPEDADNRQLRLDDMWRLTLMRPTPGEVLRRAKFRVRQQRFLEMTRSIAAAQAADTSGGGGADPTALGFEALIYLQTEVGAVVDHSNEAESQLFRRLMTRLLSAKAGGGTAATSMADVDVETGDVEIEADRTLTGDAAQHDVDPATGVGSAGGAADAAPPRTDRLASMGAKRGRDEVETEDEEAARSPISLYASSAGGDGDSEMLSISQVLPGGGGGSSSSSGGAGGGTGGRARKTMHGGRGGSANDEAATVRVAESEGTPTGLYAERTHLFRSLLEYFNPELTQPRAEIGHCIEAALGA</sequence>
<dbReference type="PANTHER" id="PTHR15526">
    <property type="entry name" value="MUSKELIN"/>
    <property type="match status" value="1"/>
</dbReference>
<feature type="region of interest" description="Disordered" evidence="2">
    <location>
        <begin position="1185"/>
        <end position="1301"/>
    </location>
</feature>
<dbReference type="OrthoDB" id="10052615at2759"/>
<dbReference type="KEGG" id="pfp:PFL1_03132"/>
<evidence type="ECO:0000313" key="4">
    <source>
        <dbReference type="EMBL" id="EPQ29377.1"/>
    </source>
</evidence>
<dbReference type="Pfam" id="PF06588">
    <property type="entry name" value="Muskelin_N"/>
    <property type="match status" value="3"/>
</dbReference>
<feature type="region of interest" description="Disordered" evidence="2">
    <location>
        <begin position="1"/>
        <end position="30"/>
    </location>
</feature>
<dbReference type="RefSeq" id="XP_007878839.1">
    <property type="nucleotide sequence ID" value="XM_007880648.1"/>
</dbReference>
<dbReference type="PANTHER" id="PTHR15526:SF5">
    <property type="entry name" value="MUSKELIN"/>
    <property type="match status" value="1"/>
</dbReference>
<organism evidence="4 5">
    <name type="scientific">Pseudozyma flocculosa PF-1</name>
    <dbReference type="NCBI Taxonomy" id="1277687"/>
    <lineage>
        <taxon>Eukaryota</taxon>
        <taxon>Fungi</taxon>
        <taxon>Dikarya</taxon>
        <taxon>Basidiomycota</taxon>
        <taxon>Ustilaginomycotina</taxon>
        <taxon>Ustilaginomycetes</taxon>
        <taxon>Ustilaginales</taxon>
        <taxon>Ustilaginaceae</taxon>
        <taxon>Pseudozyma</taxon>
    </lineage>
</organism>
<feature type="compositionally biased region" description="Low complexity" evidence="2">
    <location>
        <begin position="1197"/>
        <end position="1210"/>
    </location>
</feature>
<proteinExistence type="predicted"/>
<dbReference type="GeneID" id="19317243"/>
<feature type="compositionally biased region" description="Low complexity" evidence="2">
    <location>
        <begin position="978"/>
        <end position="1023"/>
    </location>
</feature>
<name>A0A061H8Y7_9BASI</name>
<dbReference type="InterPro" id="IPR010565">
    <property type="entry name" value="Muskelin_N"/>
</dbReference>
<feature type="region of interest" description="Disordered" evidence="2">
    <location>
        <begin position="969"/>
        <end position="1032"/>
    </location>
</feature>
<dbReference type="GO" id="GO:0005737">
    <property type="term" value="C:cytoplasm"/>
    <property type="evidence" value="ECO:0007669"/>
    <property type="project" value="TreeGrafter"/>
</dbReference>
<evidence type="ECO:0000259" key="3">
    <source>
        <dbReference type="Pfam" id="PF06588"/>
    </source>
</evidence>
<dbReference type="eggNOG" id="KOG2437">
    <property type="taxonomic scope" value="Eukaryota"/>
</dbReference>
<dbReference type="SUPFAM" id="SSF117281">
    <property type="entry name" value="Kelch motif"/>
    <property type="match status" value="2"/>
</dbReference>
<feature type="compositionally biased region" description="Gly residues" evidence="2">
    <location>
        <begin position="1264"/>
        <end position="1283"/>
    </location>
</feature>
<feature type="domain" description="Muskelin N-terminal" evidence="3">
    <location>
        <begin position="45"/>
        <end position="82"/>
    </location>
</feature>
<feature type="compositionally biased region" description="Basic and acidic residues" evidence="2">
    <location>
        <begin position="918"/>
        <end position="935"/>
    </location>
</feature>
<feature type="region of interest" description="Disordered" evidence="2">
    <location>
        <begin position="911"/>
        <end position="954"/>
    </location>
</feature>